<dbReference type="AlphaFoldDB" id="A0A1W1Y1C1"/>
<gene>
    <name evidence="1" type="ORF">SAMN02745857_04268</name>
</gene>
<evidence type="ECO:0000313" key="2">
    <source>
        <dbReference type="Proteomes" id="UP000192761"/>
    </source>
</evidence>
<proteinExistence type="predicted"/>
<dbReference type="EMBL" id="FWXD01000054">
    <property type="protein sequence ID" value="SMC29925.1"/>
    <property type="molecule type" value="Genomic_DNA"/>
</dbReference>
<dbReference type="STRING" id="1121001.SAMN02745857_04268"/>
<dbReference type="RefSeq" id="WP_084093164.1">
    <property type="nucleotide sequence ID" value="NZ_FWXD01000054.1"/>
</dbReference>
<sequence>MLNSPFLEFVQENARPSGNFSVGLPEFHSEIVADIELAARGHESQRIARDHVIDHVIVPLLALANDVRFFYTAYTPDGFGGEGATLPQILTKVGRQLGLVPGIDPIEGFRQFWGGWSKEQPQQNSRGYVLFMIENPAAALSPIFAHCYDPGVVNPSSIKKSMGRTLNALLTEKLQENPAATAIVLGYIGSLSNLTVLPGPDVFDARLNEAICATKTYERYRVDFNYDNQS</sequence>
<reference evidence="1 2" key="1">
    <citation type="submission" date="2017-04" db="EMBL/GenBank/DDBJ databases">
        <authorList>
            <person name="Afonso C.L."/>
            <person name="Miller P.J."/>
            <person name="Scott M.A."/>
            <person name="Spackman E."/>
            <person name="Goraichik I."/>
            <person name="Dimitrov K.M."/>
            <person name="Suarez D.L."/>
            <person name="Swayne D.E."/>
        </authorList>
    </citation>
    <scope>NUCLEOTIDE SEQUENCE [LARGE SCALE GENOMIC DNA]</scope>
    <source>
        <strain evidence="1 2">DSM 23236</strain>
    </source>
</reference>
<keyword evidence="2" id="KW-1185">Reference proteome</keyword>
<accession>A0A1W1Y1C1</accession>
<organism evidence="1 2">
    <name type="scientific">Andreprevotia lacus DSM 23236</name>
    <dbReference type="NCBI Taxonomy" id="1121001"/>
    <lineage>
        <taxon>Bacteria</taxon>
        <taxon>Pseudomonadati</taxon>
        <taxon>Pseudomonadota</taxon>
        <taxon>Betaproteobacteria</taxon>
        <taxon>Neisseriales</taxon>
        <taxon>Chitinibacteraceae</taxon>
        <taxon>Andreprevotia</taxon>
    </lineage>
</organism>
<name>A0A1W1Y1C1_9NEIS</name>
<protein>
    <submittedName>
        <fullName evidence="1">Uncharacterized protein</fullName>
    </submittedName>
</protein>
<evidence type="ECO:0000313" key="1">
    <source>
        <dbReference type="EMBL" id="SMC29925.1"/>
    </source>
</evidence>
<dbReference type="Proteomes" id="UP000192761">
    <property type="component" value="Unassembled WGS sequence"/>
</dbReference>